<dbReference type="GO" id="GO:0005634">
    <property type="term" value="C:nucleus"/>
    <property type="evidence" value="ECO:0007669"/>
    <property type="project" value="TreeGrafter"/>
</dbReference>
<gene>
    <name evidence="2" type="ORF">EGYM00163_LOCUS50645</name>
</gene>
<dbReference type="GO" id="GO:0004842">
    <property type="term" value="F:ubiquitin-protein transferase activity"/>
    <property type="evidence" value="ECO:0007669"/>
    <property type="project" value="TreeGrafter"/>
</dbReference>
<dbReference type="PANTHER" id="PTHR45751:SF11">
    <property type="entry name" value="COPINE FAMILY PROTEIN 2"/>
    <property type="match status" value="1"/>
</dbReference>
<dbReference type="Pfam" id="PF07002">
    <property type="entry name" value="Copine"/>
    <property type="match status" value="1"/>
</dbReference>
<dbReference type="Gene3D" id="3.40.50.410">
    <property type="entry name" value="von Willebrand factor, type A domain"/>
    <property type="match status" value="1"/>
</dbReference>
<name>A0A7S4GJZ4_9EUGL</name>
<dbReference type="InterPro" id="IPR036465">
    <property type="entry name" value="vWFA_dom_sf"/>
</dbReference>
<accession>A0A7S4GJZ4</accession>
<dbReference type="InterPro" id="IPR002035">
    <property type="entry name" value="VWF_A"/>
</dbReference>
<dbReference type="SUPFAM" id="SSF53300">
    <property type="entry name" value="vWA-like"/>
    <property type="match status" value="1"/>
</dbReference>
<dbReference type="EMBL" id="HBJA01147404">
    <property type="protein sequence ID" value="CAE0839273.1"/>
    <property type="molecule type" value="Transcribed_RNA"/>
</dbReference>
<dbReference type="InterPro" id="IPR052079">
    <property type="entry name" value="E3_ligase/Copine_domain"/>
</dbReference>
<dbReference type="GO" id="GO:0016567">
    <property type="term" value="P:protein ubiquitination"/>
    <property type="evidence" value="ECO:0007669"/>
    <property type="project" value="TreeGrafter"/>
</dbReference>
<dbReference type="InterPro" id="IPR010734">
    <property type="entry name" value="Copine_C"/>
</dbReference>
<reference evidence="2" key="1">
    <citation type="submission" date="2021-01" db="EMBL/GenBank/DDBJ databases">
        <authorList>
            <person name="Corre E."/>
            <person name="Pelletier E."/>
            <person name="Niang G."/>
            <person name="Scheremetjew M."/>
            <person name="Finn R."/>
            <person name="Kale V."/>
            <person name="Holt S."/>
            <person name="Cochrane G."/>
            <person name="Meng A."/>
            <person name="Brown T."/>
            <person name="Cohen L."/>
        </authorList>
    </citation>
    <scope>NUCLEOTIDE SEQUENCE</scope>
    <source>
        <strain evidence="2">CCMP1594</strain>
    </source>
</reference>
<dbReference type="PANTHER" id="PTHR45751">
    <property type="entry name" value="COPINE FAMILY PROTEIN 1"/>
    <property type="match status" value="1"/>
</dbReference>
<organism evidence="2">
    <name type="scientific">Eutreptiella gymnastica</name>
    <dbReference type="NCBI Taxonomy" id="73025"/>
    <lineage>
        <taxon>Eukaryota</taxon>
        <taxon>Discoba</taxon>
        <taxon>Euglenozoa</taxon>
        <taxon>Euglenida</taxon>
        <taxon>Spirocuta</taxon>
        <taxon>Euglenophyceae</taxon>
        <taxon>Eutreptiales</taxon>
        <taxon>Eutreptiaceae</taxon>
        <taxon>Eutreptiella</taxon>
    </lineage>
</organism>
<dbReference type="AlphaFoldDB" id="A0A7S4GJZ4"/>
<proteinExistence type="predicted"/>
<protein>
    <recommendedName>
        <fullName evidence="1">VWFA domain-containing protein</fullName>
    </recommendedName>
</protein>
<evidence type="ECO:0000313" key="2">
    <source>
        <dbReference type="EMBL" id="CAE0839273.1"/>
    </source>
</evidence>
<sequence length="294" mass="33207">MVVLVLLVLLITLGLLYYINEDLIKALIHDVFGGSMGAKYKRIPEFAMFPDKYETIDMVREALQTEGLESCNLIIGVDYTASNEFQGKRTFGGRCLHTIDQFEQNPYQKVISIIGKTLAAFDEDNLIPVYGFGDITTKDRAVFPFLNHRSCEGFDEVLEQYTQVTPRVKLSGPTNFAPIIDEAIKIVARNMEFHILLIIADGQVTNERATIKAIEKASEYPLSIVMVGVGDGPWDMMHKFDDMLPYRQFDNFQFVDYHSIMAKGGPTEARFALMALMEIPQQFNAIKRLGLLGK</sequence>
<feature type="domain" description="VWFA" evidence="1">
    <location>
        <begin position="70"/>
        <end position="259"/>
    </location>
</feature>
<evidence type="ECO:0000259" key="1">
    <source>
        <dbReference type="SMART" id="SM00327"/>
    </source>
</evidence>
<dbReference type="SMART" id="SM00327">
    <property type="entry name" value="VWA"/>
    <property type="match status" value="1"/>
</dbReference>